<evidence type="ECO:0000313" key="6">
    <source>
        <dbReference type="Proteomes" id="UP001291912"/>
    </source>
</evidence>
<proteinExistence type="predicted"/>
<dbReference type="Proteomes" id="UP001291912">
    <property type="component" value="Unassembled WGS sequence"/>
</dbReference>
<dbReference type="PANTHER" id="PTHR33164:SF104">
    <property type="entry name" value="TRANSCRIPTIONAL REGULATORY PROTEIN"/>
    <property type="match status" value="1"/>
</dbReference>
<evidence type="ECO:0000256" key="3">
    <source>
        <dbReference type="ARBA" id="ARBA00023163"/>
    </source>
</evidence>
<dbReference type="RefSeq" id="WP_194422839.1">
    <property type="nucleotide sequence ID" value="NZ_BAAAPT010000001.1"/>
</dbReference>
<dbReference type="Pfam" id="PF12802">
    <property type="entry name" value="MarR_2"/>
    <property type="match status" value="1"/>
</dbReference>
<evidence type="ECO:0000256" key="2">
    <source>
        <dbReference type="ARBA" id="ARBA00023125"/>
    </source>
</evidence>
<keyword evidence="6" id="KW-1185">Reference proteome</keyword>
<dbReference type="EMBL" id="JAWJYN010000003">
    <property type="protein sequence ID" value="MDZ8162797.1"/>
    <property type="molecule type" value="Genomic_DNA"/>
</dbReference>
<sequence>MANTGPDDEVDLLIDAWSTRLPDVDLTPLDVFSRLRRVALRLGRLRSAAFRAAGLAAWEFDVLAALRRADPPHRLSVAQLIDATMISSAAMSHRIDGLVSREFVARKANPLDGRGVLVQLTDEGARHVDAAMTALARREAEVLEGIDPTDRATLARLLRALLDAPVD</sequence>
<dbReference type="InterPro" id="IPR036388">
    <property type="entry name" value="WH-like_DNA-bd_sf"/>
</dbReference>
<dbReference type="PROSITE" id="PS01117">
    <property type="entry name" value="HTH_MARR_1"/>
    <property type="match status" value="1"/>
</dbReference>
<dbReference type="InterPro" id="IPR039422">
    <property type="entry name" value="MarR/SlyA-like"/>
</dbReference>
<feature type="domain" description="HTH marR-type" evidence="4">
    <location>
        <begin position="28"/>
        <end position="163"/>
    </location>
</feature>
<dbReference type="SMART" id="SM00347">
    <property type="entry name" value="HTH_MARR"/>
    <property type="match status" value="1"/>
</dbReference>
<dbReference type="InterPro" id="IPR036390">
    <property type="entry name" value="WH_DNA-bd_sf"/>
</dbReference>
<accession>A0ABU5N9R9</accession>
<dbReference type="InterPro" id="IPR023187">
    <property type="entry name" value="Tscrpt_reg_MarR-type_CS"/>
</dbReference>
<evidence type="ECO:0000259" key="4">
    <source>
        <dbReference type="PROSITE" id="PS50995"/>
    </source>
</evidence>
<dbReference type="PANTHER" id="PTHR33164">
    <property type="entry name" value="TRANSCRIPTIONAL REGULATOR, MARR FAMILY"/>
    <property type="match status" value="1"/>
</dbReference>
<organism evidence="5 6">
    <name type="scientific">Microbacterium aquimaris</name>
    <dbReference type="NCBI Taxonomy" id="459816"/>
    <lineage>
        <taxon>Bacteria</taxon>
        <taxon>Bacillati</taxon>
        <taxon>Actinomycetota</taxon>
        <taxon>Actinomycetes</taxon>
        <taxon>Micrococcales</taxon>
        <taxon>Microbacteriaceae</taxon>
        <taxon>Microbacterium</taxon>
    </lineage>
</organism>
<dbReference type="PROSITE" id="PS50995">
    <property type="entry name" value="HTH_MARR_2"/>
    <property type="match status" value="1"/>
</dbReference>
<gene>
    <name evidence="5" type="ORF">R2Q92_13235</name>
</gene>
<dbReference type="SUPFAM" id="SSF46785">
    <property type="entry name" value="Winged helix' DNA-binding domain"/>
    <property type="match status" value="1"/>
</dbReference>
<evidence type="ECO:0000256" key="1">
    <source>
        <dbReference type="ARBA" id="ARBA00023015"/>
    </source>
</evidence>
<name>A0ABU5N9R9_9MICO</name>
<keyword evidence="3" id="KW-0804">Transcription</keyword>
<reference evidence="5 6" key="1">
    <citation type="submission" date="2023-10" db="EMBL/GenBank/DDBJ databases">
        <title>Microbacterium xanthum sp. nov., isolated from seaweed.</title>
        <authorList>
            <person name="Lee S.D."/>
        </authorList>
    </citation>
    <scope>NUCLEOTIDE SEQUENCE [LARGE SCALE GENOMIC DNA]</scope>
    <source>
        <strain evidence="5 6">KCTC 19124</strain>
    </source>
</reference>
<evidence type="ECO:0000313" key="5">
    <source>
        <dbReference type="EMBL" id="MDZ8162797.1"/>
    </source>
</evidence>
<dbReference type="PRINTS" id="PR00598">
    <property type="entry name" value="HTHMARR"/>
</dbReference>
<keyword evidence="2" id="KW-0238">DNA-binding</keyword>
<dbReference type="InterPro" id="IPR000835">
    <property type="entry name" value="HTH_MarR-typ"/>
</dbReference>
<keyword evidence="1" id="KW-0805">Transcription regulation</keyword>
<protein>
    <submittedName>
        <fullName evidence="5">MarR family transcriptional regulator</fullName>
    </submittedName>
</protein>
<comment type="caution">
    <text evidence="5">The sequence shown here is derived from an EMBL/GenBank/DDBJ whole genome shotgun (WGS) entry which is preliminary data.</text>
</comment>
<dbReference type="Gene3D" id="1.10.10.10">
    <property type="entry name" value="Winged helix-like DNA-binding domain superfamily/Winged helix DNA-binding domain"/>
    <property type="match status" value="1"/>
</dbReference>